<dbReference type="AlphaFoldDB" id="A0A4P7NZX7"/>
<keyword evidence="3" id="KW-1185">Reference proteome</keyword>
<keyword evidence="1" id="KW-1133">Transmembrane helix</keyword>
<organism evidence="2 3">
    <name type="scientific">Hydrogenovibrio crunogenus</name>
    <dbReference type="NCBI Taxonomy" id="39765"/>
    <lineage>
        <taxon>Bacteria</taxon>
        <taxon>Pseudomonadati</taxon>
        <taxon>Pseudomonadota</taxon>
        <taxon>Gammaproteobacteria</taxon>
        <taxon>Thiotrichales</taxon>
        <taxon>Piscirickettsiaceae</taxon>
        <taxon>Hydrogenovibrio</taxon>
    </lineage>
</organism>
<feature type="transmembrane region" description="Helical" evidence="1">
    <location>
        <begin position="6"/>
        <end position="25"/>
    </location>
</feature>
<sequence length="37" mass="4214">MIMFFYTSLVVICIIGCVYLLGKAIDSYEANIKKDTH</sequence>
<protein>
    <submittedName>
        <fullName evidence="2">Uncharacterized protein</fullName>
    </submittedName>
</protein>
<reference evidence="2 3" key="1">
    <citation type="submission" date="2018-08" db="EMBL/GenBank/DDBJ databases">
        <title>Horizontal acquisition of hydrogen conversion ability and other habitat adaptations in Hydrogenovibrio crunogenus strains.</title>
        <authorList>
            <person name="Gonnella G."/>
            <person name="Adam N."/>
            <person name="Perner M."/>
        </authorList>
    </citation>
    <scope>NUCLEOTIDE SEQUENCE [LARGE SCALE GENOMIC DNA]</scope>
    <source>
        <strain evidence="2 3">SP-41</strain>
    </source>
</reference>
<evidence type="ECO:0000256" key="1">
    <source>
        <dbReference type="SAM" id="Phobius"/>
    </source>
</evidence>
<gene>
    <name evidence="2" type="ORF">GHNINEIG_01486</name>
</gene>
<evidence type="ECO:0000313" key="3">
    <source>
        <dbReference type="Proteomes" id="UP000296201"/>
    </source>
</evidence>
<dbReference type="EMBL" id="CP032096">
    <property type="protein sequence ID" value="QBZ83431.1"/>
    <property type="molecule type" value="Genomic_DNA"/>
</dbReference>
<keyword evidence="1" id="KW-0812">Transmembrane</keyword>
<proteinExistence type="predicted"/>
<evidence type="ECO:0000313" key="2">
    <source>
        <dbReference type="EMBL" id="QBZ83431.1"/>
    </source>
</evidence>
<dbReference type="Proteomes" id="UP000296201">
    <property type="component" value="Chromosome"/>
</dbReference>
<name>A0A4P7NZX7_9GAMM</name>
<keyword evidence="1" id="KW-0472">Membrane</keyword>
<accession>A0A4P7NZX7</accession>